<keyword evidence="2" id="KW-0012">Acyltransferase</keyword>
<keyword evidence="1" id="KW-0511">Multifunctional enzyme</keyword>
<dbReference type="InterPro" id="IPR009081">
    <property type="entry name" value="PP-bd_ACP"/>
</dbReference>
<evidence type="ECO:0000313" key="4">
    <source>
        <dbReference type="EMBL" id="KAL1869060.1"/>
    </source>
</evidence>
<proteinExistence type="predicted"/>
<dbReference type="InterPro" id="IPR036291">
    <property type="entry name" value="NAD(P)-bd_dom_sf"/>
</dbReference>
<dbReference type="Pfam" id="PF00550">
    <property type="entry name" value="PP-binding"/>
    <property type="match status" value="1"/>
</dbReference>
<dbReference type="PANTHER" id="PTHR43775:SF50">
    <property type="entry name" value="HIGHLY REDUCING POLYKETIDE SYNTHASE SRDA"/>
    <property type="match status" value="1"/>
</dbReference>
<reference evidence="4 5" key="1">
    <citation type="journal article" date="2024" name="IMA Fungus">
        <title>IMA Genome - F19 : A genome assembly and annotation guide to empower mycologists, including annotated draft genome sequences of Ceratocystis pirilliformis, Diaporthe australafricana, Fusarium ophioides, Paecilomyces lecythidis, and Sporothrix stenoceras.</title>
        <authorList>
            <person name="Aylward J."/>
            <person name="Wilson A.M."/>
            <person name="Visagie C.M."/>
            <person name="Spraker J."/>
            <person name="Barnes I."/>
            <person name="Buitendag C."/>
            <person name="Ceriani C."/>
            <person name="Del Mar Angel L."/>
            <person name="du Plessis D."/>
            <person name="Fuchs T."/>
            <person name="Gasser K."/>
            <person name="Kramer D."/>
            <person name="Li W."/>
            <person name="Munsamy K."/>
            <person name="Piso A."/>
            <person name="Price J.L."/>
            <person name="Sonnekus B."/>
            <person name="Thomas C."/>
            <person name="van der Nest A."/>
            <person name="van Dijk A."/>
            <person name="van Heerden A."/>
            <person name="van Vuuren N."/>
            <person name="Yilmaz N."/>
            <person name="Duong T.A."/>
            <person name="van der Merwe N.A."/>
            <person name="Wingfield M.J."/>
            <person name="Wingfield B.D."/>
        </authorList>
    </citation>
    <scope>NUCLEOTIDE SEQUENCE [LARGE SCALE GENOMIC DNA]</scope>
    <source>
        <strain evidence="4 5">CMW 18167</strain>
    </source>
</reference>
<dbReference type="InterPro" id="IPR057326">
    <property type="entry name" value="KR_dom"/>
</dbReference>
<protein>
    <submittedName>
        <fullName evidence="4">Secondary metabolism biosynthetic enzyme</fullName>
    </submittedName>
</protein>
<dbReference type="PROSITE" id="PS50075">
    <property type="entry name" value="CARRIER"/>
    <property type="match status" value="1"/>
</dbReference>
<dbReference type="Pfam" id="PF00107">
    <property type="entry name" value="ADH_zinc_N"/>
    <property type="match status" value="1"/>
</dbReference>
<dbReference type="Gene3D" id="3.10.129.110">
    <property type="entry name" value="Polyketide synthase dehydratase"/>
    <property type="match status" value="1"/>
</dbReference>
<dbReference type="Gene3D" id="1.10.1200.10">
    <property type="entry name" value="ACP-like"/>
    <property type="match status" value="1"/>
</dbReference>
<dbReference type="Pfam" id="PF14765">
    <property type="entry name" value="PS-DH"/>
    <property type="match status" value="1"/>
</dbReference>
<evidence type="ECO:0000313" key="5">
    <source>
        <dbReference type="Proteomes" id="UP001583193"/>
    </source>
</evidence>
<dbReference type="InterPro" id="IPR050091">
    <property type="entry name" value="PKS_NRPS_Biosynth_Enz"/>
</dbReference>
<dbReference type="SUPFAM" id="SSF47336">
    <property type="entry name" value="ACP-like"/>
    <property type="match status" value="1"/>
</dbReference>
<dbReference type="Gene3D" id="3.40.50.720">
    <property type="entry name" value="NAD(P)-binding Rossmann-like Domain"/>
    <property type="match status" value="2"/>
</dbReference>
<gene>
    <name evidence="4" type="ORF">Plec18167_008064</name>
</gene>
<accession>A0ABR3WZW7</accession>
<dbReference type="EMBL" id="JAVDPF010000036">
    <property type="protein sequence ID" value="KAL1869060.1"/>
    <property type="molecule type" value="Genomic_DNA"/>
</dbReference>
<dbReference type="InterPro" id="IPR036736">
    <property type="entry name" value="ACP-like_sf"/>
</dbReference>
<dbReference type="InterPro" id="IPR011032">
    <property type="entry name" value="GroES-like_sf"/>
</dbReference>
<evidence type="ECO:0000256" key="2">
    <source>
        <dbReference type="ARBA" id="ARBA00023315"/>
    </source>
</evidence>
<dbReference type="CDD" id="cd05195">
    <property type="entry name" value="enoyl_red"/>
    <property type="match status" value="1"/>
</dbReference>
<dbReference type="InterPro" id="IPR049551">
    <property type="entry name" value="PKS_DH_C"/>
</dbReference>
<dbReference type="InterPro" id="IPR002364">
    <property type="entry name" value="Quin_OxRdtase/zeta-crystal_CS"/>
</dbReference>
<dbReference type="PROSITE" id="PS01162">
    <property type="entry name" value="QOR_ZETA_CRYSTAL"/>
    <property type="match status" value="1"/>
</dbReference>
<sequence length="1130" mass="124546">MEEVYCDRKRQAYQAAATTYLLRGDRTGHGQNFQYIAHPISIDSMLQAAFVATTAGHVSDLRATVPVAIDSLQISAPSLLDMDLNKSWSIDTISEKVGFGTASIFAELYNSFDQVELSKYLDWFIQDSISKGLELDKDLLRLAGALDLAVHKKPGRDILQLGEHHSIEAFVLKLLRSDSPSRRFNTYTRALLSDNKEIRGTEISFTNIPNEKSSEPAALDPSKKFDIIFLTSSQCKLTLSYLDSLLAPGAVIISTEIADVSGTRKPPAVTIDIIQRPPPTTDKMEDATVIMVNRDGDMSEFELDIKQELESYFRMSIPMVCLSQVSNTTVPDRSIVVSTLEARKPLLTAIDGDEMKQLQDITGRVAVILWICGGDFLDMDCPEFAPVLGMSRALMAEQPSLRFAVLGVDDLYASKATSGNVKKIMRQLLCGPFPDLEFTQKNGVIHVLRWEPEERLNTTFRLKQGLETTHVPLERTGRLKLNIKDPGQLDTIHFVHEEYPIPLPSDHIQIQVKTVGDGVSGLRPGDRVVAMGPGHFATVERLPQWAVQKLLDNEEFTTASTIPIVFSTVIYGLKHRANLKAGETILIHSAAGGVGMAAVQYAKYLGAKIFATAGNKSKKKFLAERFGLDPAHIFSSRDSSFLPAIRSATNGQGVDVVLNSLTDELLQSSFEACAEFGRFIEIGKRDILDHRALDMGTFARNVTFSAFDLSSLFHSKKDEHHQLWQKLLAESLDFIRTGIFQPCSPIEVFDVSDITSAFRYFSLGTRIGKVAVSFEDGQSNIRAKDLVDDLQDHGANVKVVRGDVSKYGDVECAVRAAQGPIGGVIQAAMALKESLWSQMPHWGWHTTIGPKIQGTWNIHNALLADGRDAQVDFFVMTSSIAGTVGTATESNYCAANAFLDAFARYRNKLGLPAISVGYGMISEVGYLHEHPEIEAFMKRRGIHSINEDEVLQIMDLAITNQLPETWTPYYDRLVGSHILTGVEFEDLKQLRDQGFEGDNTLITDPRAALFGAALKRSINHQSFSSAGGSNLSEQVLKALRDTSRNNTAVLNALGDIISQKVSSLILLPEGKLKSDQQLGNFGLDSMLAAEFRAFIFHALGVDVPFVMFLSHTTTVDSLVTFIAEGLRVKS</sequence>
<evidence type="ECO:0000256" key="1">
    <source>
        <dbReference type="ARBA" id="ARBA00023268"/>
    </source>
</evidence>
<dbReference type="InterPro" id="IPR056501">
    <property type="entry name" value="NAD-bd_HRPKS_sdrA"/>
</dbReference>
<dbReference type="Gene3D" id="3.90.180.10">
    <property type="entry name" value="Medium-chain alcohol dehydrogenases, catalytic domain"/>
    <property type="match status" value="1"/>
</dbReference>
<dbReference type="SMART" id="SM00829">
    <property type="entry name" value="PKS_ER"/>
    <property type="match status" value="1"/>
</dbReference>
<dbReference type="Pfam" id="PF23114">
    <property type="entry name" value="NAD-bd_HRPKS_sdrA"/>
    <property type="match status" value="1"/>
</dbReference>
<dbReference type="InterPro" id="IPR042104">
    <property type="entry name" value="PKS_dehydratase_sf"/>
</dbReference>
<dbReference type="Pfam" id="PF08659">
    <property type="entry name" value="KR"/>
    <property type="match status" value="1"/>
</dbReference>
<keyword evidence="2" id="KW-0808">Transferase</keyword>
<feature type="domain" description="Carrier" evidence="3">
    <location>
        <begin position="1048"/>
        <end position="1126"/>
    </location>
</feature>
<dbReference type="Proteomes" id="UP001583193">
    <property type="component" value="Unassembled WGS sequence"/>
</dbReference>
<dbReference type="InterPro" id="IPR013149">
    <property type="entry name" value="ADH-like_C"/>
</dbReference>
<dbReference type="SUPFAM" id="SSF51735">
    <property type="entry name" value="NAD(P)-binding Rossmann-fold domains"/>
    <property type="match status" value="2"/>
</dbReference>
<evidence type="ECO:0000259" key="3">
    <source>
        <dbReference type="PROSITE" id="PS50075"/>
    </source>
</evidence>
<name>A0ABR3WZW7_9EURO</name>
<organism evidence="4 5">
    <name type="scientific">Paecilomyces lecythidis</name>
    <dbReference type="NCBI Taxonomy" id="3004212"/>
    <lineage>
        <taxon>Eukaryota</taxon>
        <taxon>Fungi</taxon>
        <taxon>Dikarya</taxon>
        <taxon>Ascomycota</taxon>
        <taxon>Pezizomycotina</taxon>
        <taxon>Eurotiomycetes</taxon>
        <taxon>Eurotiomycetidae</taxon>
        <taxon>Eurotiales</taxon>
        <taxon>Thermoascaceae</taxon>
        <taxon>Paecilomyces</taxon>
    </lineage>
</organism>
<dbReference type="InterPro" id="IPR020843">
    <property type="entry name" value="ER"/>
</dbReference>
<dbReference type="SUPFAM" id="SSF50129">
    <property type="entry name" value="GroES-like"/>
    <property type="match status" value="1"/>
</dbReference>
<dbReference type="InterPro" id="IPR013968">
    <property type="entry name" value="PKS_KR"/>
</dbReference>
<dbReference type="SMART" id="SM00822">
    <property type="entry name" value="PKS_KR"/>
    <property type="match status" value="1"/>
</dbReference>
<keyword evidence="5" id="KW-1185">Reference proteome</keyword>
<comment type="caution">
    <text evidence="4">The sequence shown here is derived from an EMBL/GenBank/DDBJ whole genome shotgun (WGS) entry which is preliminary data.</text>
</comment>
<dbReference type="PANTHER" id="PTHR43775">
    <property type="entry name" value="FATTY ACID SYNTHASE"/>
    <property type="match status" value="1"/>
</dbReference>